<dbReference type="EMBL" id="LIHL02000011">
    <property type="protein sequence ID" value="KAF5456014.1"/>
    <property type="molecule type" value="Genomic_DNA"/>
</dbReference>
<organism evidence="1 2">
    <name type="scientific">Juglans regia</name>
    <name type="common">English walnut</name>
    <dbReference type="NCBI Taxonomy" id="51240"/>
    <lineage>
        <taxon>Eukaryota</taxon>
        <taxon>Viridiplantae</taxon>
        <taxon>Streptophyta</taxon>
        <taxon>Embryophyta</taxon>
        <taxon>Tracheophyta</taxon>
        <taxon>Spermatophyta</taxon>
        <taxon>Magnoliopsida</taxon>
        <taxon>eudicotyledons</taxon>
        <taxon>Gunneridae</taxon>
        <taxon>Pentapetalae</taxon>
        <taxon>rosids</taxon>
        <taxon>fabids</taxon>
        <taxon>Fagales</taxon>
        <taxon>Juglandaceae</taxon>
        <taxon>Juglans</taxon>
    </lineage>
</organism>
<feature type="non-terminal residue" evidence="1">
    <location>
        <position position="1"/>
    </location>
</feature>
<accession>A0A833UQ49</accession>
<name>A0A833UQ49_JUGRE</name>
<gene>
    <name evidence="1" type="ORF">F2P56_025531</name>
</gene>
<comment type="caution">
    <text evidence="1">The sequence shown here is derived from an EMBL/GenBank/DDBJ whole genome shotgun (WGS) entry which is preliminary data.</text>
</comment>
<reference evidence="1" key="2">
    <citation type="submission" date="2020-03" db="EMBL/GenBank/DDBJ databases">
        <title>Walnut 2.0.</title>
        <authorList>
            <person name="Marrano A."/>
            <person name="Britton M."/>
            <person name="Zimin A.V."/>
            <person name="Zaini P.A."/>
            <person name="Workman R."/>
            <person name="Puiu D."/>
            <person name="Bianco L."/>
            <person name="Allen B.J."/>
            <person name="Troggio M."/>
            <person name="Leslie C.A."/>
            <person name="Timp W."/>
            <person name="Dendekar A."/>
            <person name="Salzberg S.L."/>
            <person name="Neale D.B."/>
        </authorList>
    </citation>
    <scope>NUCLEOTIDE SEQUENCE</scope>
    <source>
        <tissue evidence="1">Leaves</tissue>
    </source>
</reference>
<evidence type="ECO:0000313" key="1">
    <source>
        <dbReference type="EMBL" id="KAF5456014.1"/>
    </source>
</evidence>
<evidence type="ECO:0000313" key="2">
    <source>
        <dbReference type="Proteomes" id="UP000619265"/>
    </source>
</evidence>
<protein>
    <submittedName>
        <fullName evidence="1">Uncharacterized protein</fullName>
    </submittedName>
</protein>
<dbReference type="Proteomes" id="UP000619265">
    <property type="component" value="Unassembled WGS sequence"/>
</dbReference>
<sequence length="122" mass="14250">LPVPYIYIIFSSSTSHPQHHHRSTIFVSLPHATLTLEINQNSKPLSPVYQLVSLFLHVIYDRWWCEFLKLNLKCVVKTHNVGDHQEMEVQRMRQLMLLWSRVQSTRVALVGGNHTAARFCTR</sequence>
<dbReference type="AlphaFoldDB" id="A0A833UQ49"/>
<reference evidence="1" key="1">
    <citation type="submission" date="2015-10" db="EMBL/GenBank/DDBJ databases">
        <authorList>
            <person name="Martinez-Garcia P.J."/>
            <person name="Crepeau M.W."/>
            <person name="Puiu D."/>
            <person name="Gonzalez-Ibeas D."/>
            <person name="Whalen J."/>
            <person name="Stevens K."/>
            <person name="Paul R."/>
            <person name="Butterfield T."/>
            <person name="Britton M."/>
            <person name="Reagan R."/>
            <person name="Chakraborty S."/>
            <person name="Walawage S.L."/>
            <person name="Vasquez-Gross H.A."/>
            <person name="Cardeno C."/>
            <person name="Famula R."/>
            <person name="Pratt K."/>
            <person name="Kuruganti S."/>
            <person name="Aradhya M.K."/>
            <person name="Leslie C.A."/>
            <person name="Dandekar A.M."/>
            <person name="Salzberg S.L."/>
            <person name="Wegrzyn J.L."/>
            <person name="Langley C.H."/>
            <person name="Neale D.B."/>
        </authorList>
    </citation>
    <scope>NUCLEOTIDE SEQUENCE</scope>
    <source>
        <tissue evidence="1">Leaves</tissue>
    </source>
</reference>
<proteinExistence type="predicted"/>
<dbReference type="Gramene" id="Jr11_22260_p2">
    <property type="protein sequence ID" value="cds.Jr11_22260_p2"/>
    <property type="gene ID" value="Jr11_22260"/>
</dbReference>